<accession>A0A820FPF4</accession>
<evidence type="ECO:0000313" key="2">
    <source>
        <dbReference type="Proteomes" id="UP000663823"/>
    </source>
</evidence>
<organism evidence="1 2">
    <name type="scientific">Rotaria sordida</name>
    <dbReference type="NCBI Taxonomy" id="392033"/>
    <lineage>
        <taxon>Eukaryota</taxon>
        <taxon>Metazoa</taxon>
        <taxon>Spiralia</taxon>
        <taxon>Gnathifera</taxon>
        <taxon>Rotifera</taxon>
        <taxon>Eurotatoria</taxon>
        <taxon>Bdelloidea</taxon>
        <taxon>Philodinida</taxon>
        <taxon>Philodinidae</taxon>
        <taxon>Rotaria</taxon>
    </lineage>
</organism>
<dbReference type="AlphaFoldDB" id="A0A820FPF4"/>
<name>A0A820FPF4_9BILA</name>
<dbReference type="Proteomes" id="UP000663823">
    <property type="component" value="Unassembled WGS sequence"/>
</dbReference>
<feature type="non-terminal residue" evidence="1">
    <location>
        <position position="1"/>
    </location>
</feature>
<reference evidence="1" key="1">
    <citation type="submission" date="2021-02" db="EMBL/GenBank/DDBJ databases">
        <authorList>
            <person name="Nowell W R."/>
        </authorList>
    </citation>
    <scope>NUCLEOTIDE SEQUENCE</scope>
</reference>
<evidence type="ECO:0000313" key="1">
    <source>
        <dbReference type="EMBL" id="CAF4267825.1"/>
    </source>
</evidence>
<sequence>KTENPNTTSQAQPVPKAYYYPYAYPPMPVDEQPVVPQQPVKQ</sequence>
<gene>
    <name evidence="1" type="ORF">OTI717_LOCUS40992</name>
</gene>
<proteinExistence type="predicted"/>
<protein>
    <submittedName>
        <fullName evidence="1">Uncharacterized protein</fullName>
    </submittedName>
</protein>
<comment type="caution">
    <text evidence="1">The sequence shown here is derived from an EMBL/GenBank/DDBJ whole genome shotgun (WGS) entry which is preliminary data.</text>
</comment>
<dbReference type="EMBL" id="CAJOAX010037070">
    <property type="protein sequence ID" value="CAF4267825.1"/>
    <property type="molecule type" value="Genomic_DNA"/>
</dbReference>